<evidence type="ECO:0000313" key="2">
    <source>
        <dbReference type="EMBL" id="RZB76000.1"/>
    </source>
</evidence>
<comment type="caution">
    <text evidence="2">The sequence shown here is derived from an EMBL/GenBank/DDBJ whole genome shotgun (WGS) entry which is preliminary data.</text>
</comment>
<evidence type="ECO:0000256" key="1">
    <source>
        <dbReference type="ARBA" id="ARBA00009800"/>
    </source>
</evidence>
<accession>A0A445HQQ9</accession>
<dbReference type="PANTHER" id="PTHR14363:SF31">
    <property type="entry name" value="GLYCOSIDE HYDROLASE FAMILY 79 AMINO-TERMINAL DOMAIN PROTEIN"/>
    <property type="match status" value="1"/>
</dbReference>
<organism evidence="2 3">
    <name type="scientific">Glycine soja</name>
    <name type="common">Wild soybean</name>
    <dbReference type="NCBI Taxonomy" id="3848"/>
    <lineage>
        <taxon>Eukaryota</taxon>
        <taxon>Viridiplantae</taxon>
        <taxon>Streptophyta</taxon>
        <taxon>Embryophyta</taxon>
        <taxon>Tracheophyta</taxon>
        <taxon>Spermatophyta</taxon>
        <taxon>Magnoliopsida</taxon>
        <taxon>eudicotyledons</taxon>
        <taxon>Gunneridae</taxon>
        <taxon>Pentapetalae</taxon>
        <taxon>rosids</taxon>
        <taxon>fabids</taxon>
        <taxon>Fabales</taxon>
        <taxon>Fabaceae</taxon>
        <taxon>Papilionoideae</taxon>
        <taxon>50 kb inversion clade</taxon>
        <taxon>NPAAA clade</taxon>
        <taxon>indigoferoid/millettioid clade</taxon>
        <taxon>Phaseoleae</taxon>
        <taxon>Glycine</taxon>
        <taxon>Glycine subgen. Soja</taxon>
    </lineage>
</organism>
<dbReference type="GO" id="GO:0004566">
    <property type="term" value="F:beta-glucuronidase activity"/>
    <property type="evidence" value="ECO:0007669"/>
    <property type="project" value="TreeGrafter"/>
</dbReference>
<protein>
    <submittedName>
        <fullName evidence="2">Heparanase-like protein 2</fullName>
    </submittedName>
</protein>
<dbReference type="InterPro" id="IPR017853">
    <property type="entry name" value="GH"/>
</dbReference>
<dbReference type="GO" id="GO:0016020">
    <property type="term" value="C:membrane"/>
    <property type="evidence" value="ECO:0007669"/>
    <property type="project" value="InterPro"/>
</dbReference>
<dbReference type="EMBL" id="QZWG01000012">
    <property type="protein sequence ID" value="RZB76000.1"/>
    <property type="molecule type" value="Genomic_DNA"/>
</dbReference>
<keyword evidence="3" id="KW-1185">Reference proteome</keyword>
<sequence length="113" mass="12400">MGYLQADFGAGNELSGKGIGASVGVAQYGKDLIKLKQILSTLYESSKFKPSLVAPGGFYEKYWYERLLQVSGSGIINVLTHHLYNLGPDSDEHLERKILDPEHLSGVESICIK</sequence>
<name>A0A445HQQ9_GLYSO</name>
<dbReference type="PANTHER" id="PTHR14363">
    <property type="entry name" value="HEPARANASE-RELATED"/>
    <property type="match status" value="1"/>
</dbReference>
<dbReference type="InterPro" id="IPR005199">
    <property type="entry name" value="Glyco_hydro_79"/>
</dbReference>
<dbReference type="SUPFAM" id="SSF51445">
    <property type="entry name" value="(Trans)glycosidases"/>
    <property type="match status" value="1"/>
</dbReference>
<reference evidence="2 3" key="1">
    <citation type="submission" date="2018-09" db="EMBL/GenBank/DDBJ databases">
        <title>A high-quality reference genome of wild soybean provides a powerful tool to mine soybean genomes.</title>
        <authorList>
            <person name="Xie M."/>
            <person name="Chung C.Y.L."/>
            <person name="Li M.-W."/>
            <person name="Wong F.-L."/>
            <person name="Chan T.-F."/>
            <person name="Lam H.-M."/>
        </authorList>
    </citation>
    <scope>NUCLEOTIDE SEQUENCE [LARGE SCALE GENOMIC DNA]</scope>
    <source>
        <strain evidence="3">cv. W05</strain>
        <tissue evidence="2">Hypocotyl of etiolated seedlings</tissue>
    </source>
</reference>
<dbReference type="Gene3D" id="3.20.20.80">
    <property type="entry name" value="Glycosidases"/>
    <property type="match status" value="1"/>
</dbReference>
<evidence type="ECO:0000313" key="3">
    <source>
        <dbReference type="Proteomes" id="UP000289340"/>
    </source>
</evidence>
<dbReference type="Pfam" id="PF03662">
    <property type="entry name" value="Glyco_hydro_79n"/>
    <property type="match status" value="1"/>
</dbReference>
<dbReference type="GO" id="GO:0009505">
    <property type="term" value="C:plant-type cell wall"/>
    <property type="evidence" value="ECO:0007669"/>
    <property type="project" value="TreeGrafter"/>
</dbReference>
<gene>
    <name evidence="2" type="ORF">D0Y65_034485</name>
</gene>
<proteinExistence type="inferred from homology"/>
<comment type="similarity">
    <text evidence="1">Belongs to the glycosyl hydrolase 79 family.</text>
</comment>
<dbReference type="Proteomes" id="UP000289340">
    <property type="component" value="Chromosome 12"/>
</dbReference>
<dbReference type="AlphaFoldDB" id="A0A445HQQ9"/>